<evidence type="ECO:0000313" key="5">
    <source>
        <dbReference type="Proteomes" id="UP001239462"/>
    </source>
</evidence>
<dbReference type="Gene3D" id="3.40.50.150">
    <property type="entry name" value="Vaccinia Virus protein VP39"/>
    <property type="match status" value="1"/>
</dbReference>
<comment type="caution">
    <text evidence="4">The sequence shown here is derived from an EMBL/GenBank/DDBJ whole genome shotgun (WGS) entry which is preliminary data.</text>
</comment>
<feature type="signal peptide" evidence="2">
    <location>
        <begin position="1"/>
        <end position="18"/>
    </location>
</feature>
<dbReference type="CDD" id="cd02440">
    <property type="entry name" value="AdoMet_MTases"/>
    <property type="match status" value="1"/>
</dbReference>
<dbReference type="GO" id="GO:0008168">
    <property type="term" value="F:methyltransferase activity"/>
    <property type="evidence" value="ECO:0007669"/>
    <property type="project" value="UniProtKB-KW"/>
</dbReference>
<name>A0ABT7PGU5_9BACT</name>
<evidence type="ECO:0000313" key="4">
    <source>
        <dbReference type="EMBL" id="MDM4015735.1"/>
    </source>
</evidence>
<feature type="compositionally biased region" description="Polar residues" evidence="1">
    <location>
        <begin position="31"/>
        <end position="50"/>
    </location>
</feature>
<evidence type="ECO:0000259" key="3">
    <source>
        <dbReference type="Pfam" id="PF13649"/>
    </source>
</evidence>
<organism evidence="4 5">
    <name type="scientific">Roseiconus lacunae</name>
    <dbReference type="NCBI Taxonomy" id="2605694"/>
    <lineage>
        <taxon>Bacteria</taxon>
        <taxon>Pseudomonadati</taxon>
        <taxon>Planctomycetota</taxon>
        <taxon>Planctomycetia</taxon>
        <taxon>Pirellulales</taxon>
        <taxon>Pirellulaceae</taxon>
        <taxon>Roseiconus</taxon>
    </lineage>
</organism>
<feature type="domain" description="Methyltransferase" evidence="3">
    <location>
        <begin position="131"/>
        <end position="203"/>
    </location>
</feature>
<keyword evidence="5" id="KW-1185">Reference proteome</keyword>
<feature type="region of interest" description="Disordered" evidence="1">
    <location>
        <begin position="31"/>
        <end position="65"/>
    </location>
</feature>
<keyword evidence="4" id="KW-0489">Methyltransferase</keyword>
<dbReference type="InterPro" id="IPR029063">
    <property type="entry name" value="SAM-dependent_MTases_sf"/>
</dbReference>
<keyword evidence="4" id="KW-0808">Transferase</keyword>
<dbReference type="EMBL" id="JASZZN010000006">
    <property type="protein sequence ID" value="MDM4015735.1"/>
    <property type="molecule type" value="Genomic_DNA"/>
</dbReference>
<dbReference type="SUPFAM" id="SSF53335">
    <property type="entry name" value="S-adenosyl-L-methionine-dependent methyltransferases"/>
    <property type="match status" value="1"/>
</dbReference>
<evidence type="ECO:0000256" key="1">
    <source>
        <dbReference type="SAM" id="MobiDB-lite"/>
    </source>
</evidence>
<sequence length="219" mass="23448">MKAIAIQAFLFAILFSCAGCSTQQDSSVVSADTESSTSISEPHQAQNDEAIQSKEHQHKGHQHAFADPESLAARWKALRRGGKPCGEVESLAARWKALRRGGMIHLGTSRDEWQHPEEIVAALKLEAGQTVADIGAGTGYMVAHLSEAVGRNGTVIAIDAEAAMIEYLAKHLPELGPAHIVTQKVDFHDPELKPESVHGVLALDTCQSGRVTPGKCTTV</sequence>
<evidence type="ECO:0000256" key="2">
    <source>
        <dbReference type="SAM" id="SignalP"/>
    </source>
</evidence>
<keyword evidence="2" id="KW-0732">Signal</keyword>
<dbReference type="GO" id="GO:0032259">
    <property type="term" value="P:methylation"/>
    <property type="evidence" value="ECO:0007669"/>
    <property type="project" value="UniProtKB-KW"/>
</dbReference>
<dbReference type="RefSeq" id="WP_289163251.1">
    <property type="nucleotide sequence ID" value="NZ_JASZZN010000006.1"/>
</dbReference>
<feature type="chain" id="PRO_5045369509" evidence="2">
    <location>
        <begin position="19"/>
        <end position="219"/>
    </location>
</feature>
<protein>
    <submittedName>
        <fullName evidence="4">Class I SAM-dependent methyltransferase</fullName>
        <ecNumber evidence="4">2.1.-.-</ecNumber>
    </submittedName>
</protein>
<accession>A0ABT7PGU5</accession>
<dbReference type="InterPro" id="IPR041698">
    <property type="entry name" value="Methyltransf_25"/>
</dbReference>
<proteinExistence type="predicted"/>
<gene>
    <name evidence="4" type="ORF">QTN89_09860</name>
</gene>
<reference evidence="4 5" key="1">
    <citation type="submission" date="2023-06" db="EMBL/GenBank/DDBJ databases">
        <title>Roseiconus lacunae JC819 isolated from Gulf of Mannar region, Tamil Nadu.</title>
        <authorList>
            <person name="Pk S."/>
            <person name="Ch S."/>
            <person name="Ch V.R."/>
        </authorList>
    </citation>
    <scope>NUCLEOTIDE SEQUENCE [LARGE SCALE GENOMIC DNA]</scope>
    <source>
        <strain evidence="4 5">JC819</strain>
    </source>
</reference>
<dbReference type="Proteomes" id="UP001239462">
    <property type="component" value="Unassembled WGS sequence"/>
</dbReference>
<dbReference type="Pfam" id="PF13649">
    <property type="entry name" value="Methyltransf_25"/>
    <property type="match status" value="1"/>
</dbReference>
<dbReference type="EC" id="2.1.-.-" evidence="4"/>
<dbReference type="PROSITE" id="PS51257">
    <property type="entry name" value="PROKAR_LIPOPROTEIN"/>
    <property type="match status" value="1"/>
</dbReference>